<protein>
    <submittedName>
        <fullName evidence="1">Uncharacterized protein</fullName>
    </submittedName>
</protein>
<keyword evidence="2" id="KW-1185">Reference proteome</keyword>
<proteinExistence type="predicted"/>
<dbReference type="RefSeq" id="WP_310231682.1">
    <property type="nucleotide sequence ID" value="NZ_JAVDUP010000003.1"/>
</dbReference>
<name>A0ABU1SR80_9HYPH</name>
<comment type="caution">
    <text evidence="1">The sequence shown here is derived from an EMBL/GenBank/DDBJ whole genome shotgun (WGS) entry which is preliminary data.</text>
</comment>
<sequence>MSDTIEIDVPYAVFAKDFPEMAKAVKELAIGLGLALETDSAGKAILNGMRGVPPSALGAALKGALGPDDLVALAVDRVLQAQDHKNHYADLMLEYYDYKRQVGGDINDAKFNLRAFAHLLATHTNYSMSDIEKIVNSAIQARGQLPDIRATERGVTLTFHLKGPETGPDHQNTAPGPSQVLHRAFRTPLMQCSEISATHPRRLIQLA</sequence>
<evidence type="ECO:0000313" key="2">
    <source>
        <dbReference type="Proteomes" id="UP001250791"/>
    </source>
</evidence>
<accession>A0ABU1SR80</accession>
<gene>
    <name evidence="1" type="ORF">J2W52_003096</name>
</gene>
<dbReference type="EMBL" id="JAVDUP010000003">
    <property type="protein sequence ID" value="MDR6901472.1"/>
    <property type="molecule type" value="Genomic_DNA"/>
</dbReference>
<organism evidence="1 2">
    <name type="scientific">Rhizobium miluonense</name>
    <dbReference type="NCBI Taxonomy" id="411945"/>
    <lineage>
        <taxon>Bacteria</taxon>
        <taxon>Pseudomonadati</taxon>
        <taxon>Pseudomonadota</taxon>
        <taxon>Alphaproteobacteria</taxon>
        <taxon>Hyphomicrobiales</taxon>
        <taxon>Rhizobiaceae</taxon>
        <taxon>Rhizobium/Agrobacterium group</taxon>
        <taxon>Rhizobium</taxon>
    </lineage>
</organism>
<evidence type="ECO:0000313" key="1">
    <source>
        <dbReference type="EMBL" id="MDR6901472.1"/>
    </source>
</evidence>
<reference evidence="1 2" key="1">
    <citation type="submission" date="2023-07" db="EMBL/GenBank/DDBJ databases">
        <title>Sorghum-associated microbial communities from plants grown in Nebraska, USA.</title>
        <authorList>
            <person name="Schachtman D."/>
        </authorList>
    </citation>
    <scope>NUCLEOTIDE SEQUENCE [LARGE SCALE GENOMIC DNA]</scope>
    <source>
        <strain evidence="1 2">3199</strain>
    </source>
</reference>
<dbReference type="Proteomes" id="UP001250791">
    <property type="component" value="Unassembled WGS sequence"/>
</dbReference>